<feature type="repeat" description="TPR" evidence="3">
    <location>
        <begin position="130"/>
        <end position="163"/>
    </location>
</feature>
<dbReference type="RefSeq" id="WP_277863945.1">
    <property type="nucleotide sequence ID" value="NZ_JARRAG010000002.1"/>
</dbReference>
<dbReference type="SMART" id="SM00028">
    <property type="entry name" value="TPR"/>
    <property type="match status" value="6"/>
</dbReference>
<dbReference type="PROSITE" id="PS50005">
    <property type="entry name" value="TPR"/>
    <property type="match status" value="2"/>
</dbReference>
<evidence type="ECO:0000256" key="2">
    <source>
        <dbReference type="ARBA" id="ARBA00022803"/>
    </source>
</evidence>
<dbReference type="PANTHER" id="PTHR45586:SF1">
    <property type="entry name" value="LIPOPOLYSACCHARIDE ASSEMBLY PROTEIN B"/>
    <property type="match status" value="1"/>
</dbReference>
<keyword evidence="6" id="KW-1185">Reference proteome</keyword>
<dbReference type="SUPFAM" id="SSF48452">
    <property type="entry name" value="TPR-like"/>
    <property type="match status" value="2"/>
</dbReference>
<accession>A0ABT6FJC1</accession>
<evidence type="ECO:0000256" key="3">
    <source>
        <dbReference type="PROSITE-ProRule" id="PRU00339"/>
    </source>
</evidence>
<proteinExistence type="predicted"/>
<dbReference type="InterPro" id="IPR019734">
    <property type="entry name" value="TPR_rpt"/>
</dbReference>
<organism evidence="5 6">
    <name type="scientific">Paludisphaera mucosa</name>
    <dbReference type="NCBI Taxonomy" id="3030827"/>
    <lineage>
        <taxon>Bacteria</taxon>
        <taxon>Pseudomonadati</taxon>
        <taxon>Planctomycetota</taxon>
        <taxon>Planctomycetia</taxon>
        <taxon>Isosphaerales</taxon>
        <taxon>Isosphaeraceae</taxon>
        <taxon>Paludisphaera</taxon>
    </lineage>
</organism>
<feature type="region of interest" description="Disordered" evidence="4">
    <location>
        <begin position="346"/>
        <end position="385"/>
    </location>
</feature>
<keyword evidence="1" id="KW-0677">Repeat</keyword>
<keyword evidence="2 3" id="KW-0802">TPR repeat</keyword>
<feature type="repeat" description="TPR" evidence="3">
    <location>
        <begin position="318"/>
        <end position="351"/>
    </location>
</feature>
<gene>
    <name evidence="5" type="ORF">PZE19_28230</name>
</gene>
<protein>
    <submittedName>
        <fullName evidence="5">Tetratricopeptide repeat protein</fullName>
    </submittedName>
</protein>
<dbReference type="Proteomes" id="UP001216907">
    <property type="component" value="Unassembled WGS sequence"/>
</dbReference>
<dbReference type="InterPro" id="IPR011990">
    <property type="entry name" value="TPR-like_helical_dom_sf"/>
</dbReference>
<reference evidence="5 6" key="1">
    <citation type="submission" date="2023-03" db="EMBL/GenBank/DDBJ databases">
        <title>Paludisphaera mucosa sp. nov. a novel planctomycete from northern fen.</title>
        <authorList>
            <person name="Ivanova A."/>
        </authorList>
    </citation>
    <scope>NUCLEOTIDE SEQUENCE [LARGE SCALE GENOMIC DNA]</scope>
    <source>
        <strain evidence="5 6">Pla2</strain>
    </source>
</reference>
<dbReference type="EMBL" id="JARRAG010000002">
    <property type="protein sequence ID" value="MDG3007671.1"/>
    <property type="molecule type" value="Genomic_DNA"/>
</dbReference>
<dbReference type="Gene3D" id="1.25.40.10">
    <property type="entry name" value="Tetratricopeptide repeat domain"/>
    <property type="match status" value="3"/>
</dbReference>
<name>A0ABT6FJC1_9BACT</name>
<dbReference type="PROSITE" id="PS51257">
    <property type="entry name" value="PROKAR_LIPOPROTEIN"/>
    <property type="match status" value="1"/>
</dbReference>
<dbReference type="InterPro" id="IPR051012">
    <property type="entry name" value="CellSynth/LPSAsmb/PSIAsmb"/>
</dbReference>
<evidence type="ECO:0000313" key="6">
    <source>
        <dbReference type="Proteomes" id="UP001216907"/>
    </source>
</evidence>
<sequence length="385" mass="41511">MRPALGAWLPLAASCLLGCTAQPSPDRSGADLALAATRLEQGRVDQAYRMLGRLEDRTPGLAPVLNRAAVASLQAGATPAARRLLERSLRIQVDQGEAQKLLAAIYLSGGDEARAVALLQRAAVQDPSDFRPWYALGKVFHDQGRYEESAGAYEQALQRTPPSFEGRESQFGRARALLDANRGDEADPLIAELRRSASEDARAFSLAARRALDRGELPEALVLADRAVELGPTFDARFVRGRLRFLARRLEAAAEDLEVAASLKPNDVGALQLLAQVQEALGLKSKAAETLARSEQARRRRESIEAISRSVQERPDDPEARYRMGRAAEEAGMTTLAEQSYRAALDRNPSHRPAAEALAGLARPRPTSPSGAGGVTPPGPARPRP</sequence>
<evidence type="ECO:0000256" key="1">
    <source>
        <dbReference type="ARBA" id="ARBA00022737"/>
    </source>
</evidence>
<dbReference type="Pfam" id="PF13432">
    <property type="entry name" value="TPR_16"/>
    <property type="match status" value="3"/>
</dbReference>
<dbReference type="PANTHER" id="PTHR45586">
    <property type="entry name" value="TPR REPEAT-CONTAINING PROTEIN PA4667"/>
    <property type="match status" value="1"/>
</dbReference>
<evidence type="ECO:0000256" key="4">
    <source>
        <dbReference type="SAM" id="MobiDB-lite"/>
    </source>
</evidence>
<evidence type="ECO:0000313" key="5">
    <source>
        <dbReference type="EMBL" id="MDG3007671.1"/>
    </source>
</evidence>
<comment type="caution">
    <text evidence="5">The sequence shown here is derived from an EMBL/GenBank/DDBJ whole genome shotgun (WGS) entry which is preliminary data.</text>
</comment>